<name>A0A504Z0R4_FASGI</name>
<comment type="caution">
    <text evidence="2">The sequence shown here is derived from an EMBL/GenBank/DDBJ whole genome shotgun (WGS) entry which is preliminary data.</text>
</comment>
<accession>A0A504Z0R4</accession>
<evidence type="ECO:0000313" key="2">
    <source>
        <dbReference type="EMBL" id="TPP66285.1"/>
    </source>
</evidence>
<dbReference type="OrthoDB" id="6252411at2759"/>
<sequence length="212" mass="23777">MKDVDPTDFAAPEYLPESNTYVDLLQPEAMSQAQILELFSRRGFASKVSPDDAFHLLVDLYYDHIMPMPQCSERSSNTSNLSGNLQNGESKGDTSLSKLNLMKRSAPPSTKRLPETRLEDLVITSDPKRVTPGYSTPEANRAERVLTVRKPKGPDSRAPSIAQKTYSVAETNEQTNSHCHPLEADQTSRITFRPELIPKKRVKLKRDFTSLV</sequence>
<keyword evidence="3" id="KW-1185">Reference proteome</keyword>
<dbReference type="EMBL" id="SUNJ01002050">
    <property type="protein sequence ID" value="TPP66285.1"/>
    <property type="molecule type" value="Genomic_DNA"/>
</dbReference>
<dbReference type="AlphaFoldDB" id="A0A504Z0R4"/>
<evidence type="ECO:0000313" key="3">
    <source>
        <dbReference type="Proteomes" id="UP000316759"/>
    </source>
</evidence>
<organism evidence="2 3">
    <name type="scientific">Fasciola gigantica</name>
    <name type="common">Giant liver fluke</name>
    <dbReference type="NCBI Taxonomy" id="46835"/>
    <lineage>
        <taxon>Eukaryota</taxon>
        <taxon>Metazoa</taxon>
        <taxon>Spiralia</taxon>
        <taxon>Lophotrochozoa</taxon>
        <taxon>Platyhelminthes</taxon>
        <taxon>Trematoda</taxon>
        <taxon>Digenea</taxon>
        <taxon>Plagiorchiida</taxon>
        <taxon>Echinostomata</taxon>
        <taxon>Echinostomatoidea</taxon>
        <taxon>Fasciolidae</taxon>
        <taxon>Fasciola</taxon>
    </lineage>
</organism>
<feature type="region of interest" description="Disordered" evidence="1">
    <location>
        <begin position="72"/>
        <end position="96"/>
    </location>
</feature>
<reference evidence="2 3" key="1">
    <citation type="submission" date="2019-04" db="EMBL/GenBank/DDBJ databases">
        <title>Annotation for the trematode Fasciola gigantica.</title>
        <authorList>
            <person name="Choi Y.-J."/>
        </authorList>
    </citation>
    <scope>NUCLEOTIDE SEQUENCE [LARGE SCALE GENOMIC DNA]</scope>
    <source>
        <strain evidence="2">Uganda_cow_1</strain>
    </source>
</reference>
<gene>
    <name evidence="2" type="ORF">FGIG_06783</name>
</gene>
<dbReference type="Proteomes" id="UP000316759">
    <property type="component" value="Unassembled WGS sequence"/>
</dbReference>
<protein>
    <recommendedName>
        <fullName evidence="4">Ashwin</fullName>
    </recommendedName>
</protein>
<proteinExistence type="predicted"/>
<evidence type="ECO:0008006" key="4">
    <source>
        <dbReference type="Google" id="ProtNLM"/>
    </source>
</evidence>
<evidence type="ECO:0000256" key="1">
    <source>
        <dbReference type="SAM" id="MobiDB-lite"/>
    </source>
</evidence>